<feature type="region of interest" description="Disordered" evidence="1">
    <location>
        <begin position="1"/>
        <end position="29"/>
    </location>
</feature>
<accession>A0ABP5YZU9</accession>
<comment type="caution">
    <text evidence="2">The sequence shown here is derived from an EMBL/GenBank/DDBJ whole genome shotgun (WGS) entry which is preliminary data.</text>
</comment>
<dbReference type="EMBL" id="BAAATA010000013">
    <property type="protein sequence ID" value="GAA2489913.1"/>
    <property type="molecule type" value="Genomic_DNA"/>
</dbReference>
<evidence type="ECO:0000313" key="2">
    <source>
        <dbReference type="EMBL" id="GAA2489913.1"/>
    </source>
</evidence>
<name>A0ABP5YZU9_9ACTN</name>
<gene>
    <name evidence="2" type="ORF">GCM10010406_27610</name>
</gene>
<protein>
    <submittedName>
        <fullName evidence="2">Uncharacterized protein</fullName>
    </submittedName>
</protein>
<sequence>MSRAGLAGWDSDGRVTRSPRGRLPDRPLQGCAAATDGDRVWLVRYSGTGSGTFLPRITSSTGEVVSRPGPVHAPDGFAVRGNRAVMAVRNHNRPSAELVRAESDGAGRAVTDRRAIRLPGRVVMHCGQGRDGFLWLRAGNTWLRTRA</sequence>
<organism evidence="2 3">
    <name type="scientific">Streptomyces thermolineatus</name>
    <dbReference type="NCBI Taxonomy" id="44033"/>
    <lineage>
        <taxon>Bacteria</taxon>
        <taxon>Bacillati</taxon>
        <taxon>Actinomycetota</taxon>
        <taxon>Actinomycetes</taxon>
        <taxon>Kitasatosporales</taxon>
        <taxon>Streptomycetaceae</taxon>
        <taxon>Streptomyces</taxon>
    </lineage>
</organism>
<dbReference type="Proteomes" id="UP001501358">
    <property type="component" value="Unassembled WGS sequence"/>
</dbReference>
<keyword evidence="3" id="KW-1185">Reference proteome</keyword>
<dbReference type="RefSeq" id="WP_344383482.1">
    <property type="nucleotide sequence ID" value="NZ_BAAATA010000013.1"/>
</dbReference>
<evidence type="ECO:0000313" key="3">
    <source>
        <dbReference type="Proteomes" id="UP001501358"/>
    </source>
</evidence>
<reference evidence="3" key="1">
    <citation type="journal article" date="2019" name="Int. J. Syst. Evol. Microbiol.">
        <title>The Global Catalogue of Microorganisms (GCM) 10K type strain sequencing project: providing services to taxonomists for standard genome sequencing and annotation.</title>
        <authorList>
            <consortium name="The Broad Institute Genomics Platform"/>
            <consortium name="The Broad Institute Genome Sequencing Center for Infectious Disease"/>
            <person name="Wu L."/>
            <person name="Ma J."/>
        </authorList>
    </citation>
    <scope>NUCLEOTIDE SEQUENCE [LARGE SCALE GENOMIC DNA]</scope>
    <source>
        <strain evidence="3">JCM 6307</strain>
    </source>
</reference>
<proteinExistence type="predicted"/>
<evidence type="ECO:0000256" key="1">
    <source>
        <dbReference type="SAM" id="MobiDB-lite"/>
    </source>
</evidence>